<proteinExistence type="predicted"/>
<dbReference type="AlphaFoldDB" id="F5RBB1"/>
<evidence type="ECO:0000313" key="1">
    <source>
        <dbReference type="EMBL" id="EGK72082.1"/>
    </source>
</evidence>
<dbReference type="EMBL" id="AFHG01000043">
    <property type="protein sequence ID" value="EGK72082.1"/>
    <property type="molecule type" value="Genomic_DNA"/>
</dbReference>
<keyword evidence="2" id="KW-1185">Reference proteome</keyword>
<dbReference type="RefSeq" id="WP_008060471.1">
    <property type="nucleotide sequence ID" value="NZ_AFHG01000043.1"/>
</dbReference>
<organism evidence="1 2">
    <name type="scientific">Methyloversatilis universalis (strain ATCC BAA-1314 / DSM 25237 / JCM 13912 / CCUG 52030 / FAM5)</name>
    <dbReference type="NCBI Taxonomy" id="1000565"/>
    <lineage>
        <taxon>Bacteria</taxon>
        <taxon>Pseudomonadati</taxon>
        <taxon>Pseudomonadota</taxon>
        <taxon>Betaproteobacteria</taxon>
        <taxon>Nitrosomonadales</taxon>
        <taxon>Sterolibacteriaceae</taxon>
        <taxon>Methyloversatilis</taxon>
    </lineage>
</organism>
<evidence type="ECO:0000313" key="2">
    <source>
        <dbReference type="Proteomes" id="UP000005019"/>
    </source>
</evidence>
<protein>
    <recommendedName>
        <fullName evidence="3">Sensory transduction regulator</fullName>
    </recommendedName>
</protein>
<name>F5RBB1_METUF</name>
<dbReference type="STRING" id="1000565.METUNv1_01553"/>
<evidence type="ECO:0008006" key="3">
    <source>
        <dbReference type="Google" id="ProtNLM"/>
    </source>
</evidence>
<accession>F5RBB1</accession>
<gene>
    <name evidence="1" type="ORF">METUNv1_01553</name>
</gene>
<dbReference type="Proteomes" id="UP000005019">
    <property type="component" value="Unassembled WGS sequence"/>
</dbReference>
<sequence length="155" mass="17311">MSTAQQPDVPLTPQAREVLAWLEAEGYRPTVDPDGDLRIVMFGRRYLITQRADDSSHYVLAAQCIHRFDEEGRDQAMQLAQEVSMGTKVVKCMVPDAFVSVIAEGRYAEPAHFVAVLDQLLGAVDYGVRAYRDGLHEHAARQAAADLIRKAQERN</sequence>
<comment type="caution">
    <text evidence="1">The sequence shown here is derived from an EMBL/GenBank/DDBJ whole genome shotgun (WGS) entry which is preliminary data.</text>
</comment>
<dbReference type="OrthoDB" id="1072676at2"/>
<reference evidence="1 2" key="1">
    <citation type="journal article" date="2011" name="J. Bacteriol.">
        <title>Genome sequence of Methyloversatilis universalis FAM5T, a methylotrophic representative of the order Rhodocyclales.</title>
        <authorList>
            <person name="Kittichotirat W."/>
            <person name="Good N.M."/>
            <person name="Hall R."/>
            <person name="Bringel F."/>
            <person name="Lajus A."/>
            <person name="Medigue C."/>
            <person name="Smalley N.E."/>
            <person name="Beck D."/>
            <person name="Bumgarner R."/>
            <person name="Vuilleumier S."/>
            <person name="Kalyuzhnaya M.G."/>
        </authorList>
    </citation>
    <scope>NUCLEOTIDE SEQUENCE [LARGE SCALE GENOMIC DNA]</scope>
    <source>
        <strain evidence="2">ATCC BAA-1314 / JCM 13912 / FAM5</strain>
    </source>
</reference>